<dbReference type="AlphaFoldDB" id="A0A6N3EWQ5"/>
<reference evidence="1" key="1">
    <citation type="submission" date="2019-11" db="EMBL/GenBank/DDBJ databases">
        <authorList>
            <person name="Feng L."/>
        </authorList>
    </citation>
    <scope>NUCLEOTIDE SEQUENCE</scope>
    <source>
        <strain evidence="1">ElentaLFYP107</strain>
    </source>
</reference>
<protein>
    <submittedName>
        <fullName evidence="1">Uncharacterized protein</fullName>
    </submittedName>
</protein>
<dbReference type="EMBL" id="CACRTT010000029">
    <property type="protein sequence ID" value="VYU43651.1"/>
    <property type="molecule type" value="Genomic_DNA"/>
</dbReference>
<gene>
    <name evidence="1" type="ORF">ELLFYP107_00449</name>
</gene>
<evidence type="ECO:0000313" key="1">
    <source>
        <dbReference type="EMBL" id="VYU43651.1"/>
    </source>
</evidence>
<proteinExistence type="predicted"/>
<dbReference type="RefSeq" id="WP_154270461.1">
    <property type="nucleotide sequence ID" value="NZ_JADMOT010000008.1"/>
</dbReference>
<sequence length="158" mass="17545">MGRAQPEQGGGIVNVAVMTGALGYREYNTTLMTMDGWTDSRGTDRHPTVVDERVNVGSFMSGDDHLYADVYCHDDEVERIGANPDPKPEREPEFLVRKKLLDKRYLGGLLYLKVGELVVVDRLKDVLPMEAPQGGGEVEDAEVDLYWDEAAEAEDAEV</sequence>
<accession>A0A6N3EWQ5</accession>
<organism evidence="1">
    <name type="scientific">Eggerthella lenta</name>
    <name type="common">Eubacterium lentum</name>
    <dbReference type="NCBI Taxonomy" id="84112"/>
    <lineage>
        <taxon>Bacteria</taxon>
        <taxon>Bacillati</taxon>
        <taxon>Actinomycetota</taxon>
        <taxon>Coriobacteriia</taxon>
        <taxon>Eggerthellales</taxon>
        <taxon>Eggerthellaceae</taxon>
        <taxon>Eggerthella</taxon>
    </lineage>
</organism>
<name>A0A6N3EWQ5_EGGLN</name>